<evidence type="ECO:0000256" key="1">
    <source>
        <dbReference type="SAM" id="MobiDB-lite"/>
    </source>
</evidence>
<evidence type="ECO:0000256" key="2">
    <source>
        <dbReference type="SAM" id="SignalP"/>
    </source>
</evidence>
<proteinExistence type="predicted"/>
<dbReference type="EMBL" id="CP059399">
    <property type="protein sequence ID" value="QLY28523.1"/>
    <property type="molecule type" value="Genomic_DNA"/>
</dbReference>
<reference evidence="3 4" key="1">
    <citation type="submission" date="2020-07" db="EMBL/GenBank/DDBJ databases">
        <authorList>
            <person name="Zhuang K."/>
            <person name="Ran Y."/>
        </authorList>
    </citation>
    <scope>NUCLEOTIDE SEQUENCE [LARGE SCALE GENOMIC DNA]</scope>
    <source>
        <strain evidence="3 4">WCH-YHL-001</strain>
    </source>
</reference>
<dbReference type="AlphaFoldDB" id="A0A7D6ZI72"/>
<feature type="chain" id="PRO_5027708651" description="Secreted protein" evidence="2">
    <location>
        <begin position="28"/>
        <end position="150"/>
    </location>
</feature>
<feature type="region of interest" description="Disordered" evidence="1">
    <location>
        <begin position="96"/>
        <end position="150"/>
    </location>
</feature>
<protein>
    <recommendedName>
        <fullName evidence="5">Secreted protein</fullName>
    </recommendedName>
</protein>
<evidence type="ECO:0000313" key="3">
    <source>
        <dbReference type="EMBL" id="QLY28523.1"/>
    </source>
</evidence>
<evidence type="ECO:0000313" key="4">
    <source>
        <dbReference type="Proteomes" id="UP000515512"/>
    </source>
</evidence>
<evidence type="ECO:0008006" key="5">
    <source>
        <dbReference type="Google" id="ProtNLM"/>
    </source>
</evidence>
<organism evidence="3 4">
    <name type="scientific">Nocardia huaxiensis</name>
    <dbReference type="NCBI Taxonomy" id="2755382"/>
    <lineage>
        <taxon>Bacteria</taxon>
        <taxon>Bacillati</taxon>
        <taxon>Actinomycetota</taxon>
        <taxon>Actinomycetes</taxon>
        <taxon>Mycobacteriales</taxon>
        <taxon>Nocardiaceae</taxon>
        <taxon>Nocardia</taxon>
    </lineage>
</organism>
<keyword evidence="4" id="KW-1185">Reference proteome</keyword>
<dbReference type="KEGG" id="nhu:H0264_24560"/>
<dbReference type="RefSeq" id="WP_181579729.1">
    <property type="nucleotide sequence ID" value="NZ_CP059399.1"/>
</dbReference>
<keyword evidence="2" id="KW-0732">Signal</keyword>
<gene>
    <name evidence="3" type="ORF">H0264_24560</name>
</gene>
<feature type="signal peptide" evidence="2">
    <location>
        <begin position="1"/>
        <end position="27"/>
    </location>
</feature>
<dbReference type="Proteomes" id="UP000515512">
    <property type="component" value="Chromosome"/>
</dbReference>
<name>A0A7D6ZI72_9NOCA</name>
<feature type="compositionally biased region" description="Pro residues" evidence="1">
    <location>
        <begin position="139"/>
        <end position="150"/>
    </location>
</feature>
<accession>A0A7D6ZI72</accession>
<sequence length="150" mass="15646">MSLRWSYGVVPAAAVALAVGWAAPAYAHELAPGVSCENFNCNNSTDDMYRVQSTVTCTSVFTYLPYATVPVATWVPAHGSAAIVASCPYENDPGHMGNGHLGTNHNGQSEWVPGQWEQGPSKPGIASSVTYESAVVDNNPPPPPSGSGGR</sequence>